<evidence type="ECO:0000256" key="1">
    <source>
        <dbReference type="SAM" id="MobiDB-lite"/>
    </source>
</evidence>
<feature type="compositionally biased region" description="Low complexity" evidence="1">
    <location>
        <begin position="232"/>
        <end position="247"/>
    </location>
</feature>
<reference evidence="2 3" key="1">
    <citation type="journal article" date="2007" name="Science">
        <title>The Chlamydomonas genome reveals the evolution of key animal and plant functions.</title>
        <authorList>
            <person name="Merchant S.S."/>
            <person name="Prochnik S.E."/>
            <person name="Vallon O."/>
            <person name="Harris E.H."/>
            <person name="Karpowicz S.J."/>
            <person name="Witman G.B."/>
            <person name="Terry A."/>
            <person name="Salamov A."/>
            <person name="Fritz-Laylin L.K."/>
            <person name="Marechal-Drouard L."/>
            <person name="Marshall W.F."/>
            <person name="Qu L.H."/>
            <person name="Nelson D.R."/>
            <person name="Sanderfoot A.A."/>
            <person name="Spalding M.H."/>
            <person name="Kapitonov V.V."/>
            <person name="Ren Q."/>
            <person name="Ferris P."/>
            <person name="Lindquist E."/>
            <person name="Shapiro H."/>
            <person name="Lucas S.M."/>
            <person name="Grimwood J."/>
            <person name="Schmutz J."/>
            <person name="Cardol P."/>
            <person name="Cerutti H."/>
            <person name="Chanfreau G."/>
            <person name="Chen C.L."/>
            <person name="Cognat V."/>
            <person name="Croft M.T."/>
            <person name="Dent R."/>
            <person name="Dutcher S."/>
            <person name="Fernandez E."/>
            <person name="Fukuzawa H."/>
            <person name="Gonzalez-Ballester D."/>
            <person name="Gonzalez-Halphen D."/>
            <person name="Hallmann A."/>
            <person name="Hanikenne M."/>
            <person name="Hippler M."/>
            <person name="Inwood W."/>
            <person name="Jabbari K."/>
            <person name="Kalanon M."/>
            <person name="Kuras R."/>
            <person name="Lefebvre P.A."/>
            <person name="Lemaire S.D."/>
            <person name="Lobanov A.V."/>
            <person name="Lohr M."/>
            <person name="Manuell A."/>
            <person name="Meier I."/>
            <person name="Mets L."/>
            <person name="Mittag M."/>
            <person name="Mittelmeier T."/>
            <person name="Moroney J.V."/>
            <person name="Moseley J."/>
            <person name="Napoli C."/>
            <person name="Nedelcu A.M."/>
            <person name="Niyogi K."/>
            <person name="Novoselov S.V."/>
            <person name="Paulsen I.T."/>
            <person name="Pazour G."/>
            <person name="Purton S."/>
            <person name="Ral J.P."/>
            <person name="Riano-Pachon D.M."/>
            <person name="Riekhof W."/>
            <person name="Rymarquis L."/>
            <person name="Schroda M."/>
            <person name="Stern D."/>
            <person name="Umen J."/>
            <person name="Willows R."/>
            <person name="Wilson N."/>
            <person name="Zimmer S.L."/>
            <person name="Allmer J."/>
            <person name="Balk J."/>
            <person name="Bisova K."/>
            <person name="Chen C.J."/>
            <person name="Elias M."/>
            <person name="Gendler K."/>
            <person name="Hauser C."/>
            <person name="Lamb M.R."/>
            <person name="Ledford H."/>
            <person name="Long J.C."/>
            <person name="Minagawa J."/>
            <person name="Page M.D."/>
            <person name="Pan J."/>
            <person name="Pootakham W."/>
            <person name="Roje S."/>
            <person name="Rose A."/>
            <person name="Stahlberg E."/>
            <person name="Terauchi A.M."/>
            <person name="Yang P."/>
            <person name="Ball S."/>
            <person name="Bowler C."/>
            <person name="Dieckmann C.L."/>
            <person name="Gladyshev V.N."/>
            <person name="Green P."/>
            <person name="Jorgensen R."/>
            <person name="Mayfield S."/>
            <person name="Mueller-Roeber B."/>
            <person name="Rajamani S."/>
            <person name="Sayre R.T."/>
            <person name="Brokstein P."/>
            <person name="Dubchak I."/>
            <person name="Goodstein D."/>
            <person name="Hornick L."/>
            <person name="Huang Y.W."/>
            <person name="Jhaveri J."/>
            <person name="Luo Y."/>
            <person name="Martinez D."/>
            <person name="Ngau W.C."/>
            <person name="Otillar B."/>
            <person name="Poliakov A."/>
            <person name="Porter A."/>
            <person name="Szajkowski L."/>
            <person name="Werner G."/>
            <person name="Zhou K."/>
            <person name="Grigoriev I.V."/>
            <person name="Rokhsar D.S."/>
            <person name="Grossman A.R."/>
        </authorList>
    </citation>
    <scope>NUCLEOTIDE SEQUENCE [LARGE SCALE GENOMIC DNA]</scope>
    <source>
        <strain evidence="3">CC-503</strain>
    </source>
</reference>
<feature type="compositionally biased region" description="Polar residues" evidence="1">
    <location>
        <begin position="256"/>
        <end position="267"/>
    </location>
</feature>
<dbReference type="EMBL" id="CM008964">
    <property type="protein sequence ID" value="PNW86090.1"/>
    <property type="molecule type" value="Genomic_DNA"/>
</dbReference>
<feature type="region of interest" description="Disordered" evidence="1">
    <location>
        <begin position="226"/>
        <end position="325"/>
    </location>
</feature>
<proteinExistence type="predicted"/>
<dbReference type="RefSeq" id="XP_042926723.1">
    <property type="nucleotide sequence ID" value="XM_043061594.1"/>
</dbReference>
<dbReference type="Proteomes" id="UP000006906">
    <property type="component" value="Chromosome 3"/>
</dbReference>
<feature type="region of interest" description="Disordered" evidence="1">
    <location>
        <begin position="53"/>
        <end position="86"/>
    </location>
</feature>
<dbReference type="OrthoDB" id="551742at2759"/>
<dbReference type="KEGG" id="cre:CHLRE_03g213089v5"/>
<evidence type="ECO:0000313" key="2">
    <source>
        <dbReference type="EMBL" id="PNW86090.1"/>
    </source>
</evidence>
<feature type="compositionally biased region" description="Low complexity" evidence="1">
    <location>
        <begin position="303"/>
        <end position="313"/>
    </location>
</feature>
<evidence type="ECO:0000313" key="3">
    <source>
        <dbReference type="Proteomes" id="UP000006906"/>
    </source>
</evidence>
<dbReference type="GeneID" id="66053094"/>
<feature type="compositionally biased region" description="Low complexity" evidence="1">
    <location>
        <begin position="60"/>
        <end position="86"/>
    </location>
</feature>
<dbReference type="InParanoid" id="A0A2K3DZX5"/>
<accession>A0A2K3DZX5</accession>
<organism evidence="2 3">
    <name type="scientific">Chlamydomonas reinhardtii</name>
    <name type="common">Chlamydomonas smithii</name>
    <dbReference type="NCBI Taxonomy" id="3055"/>
    <lineage>
        <taxon>Eukaryota</taxon>
        <taxon>Viridiplantae</taxon>
        <taxon>Chlorophyta</taxon>
        <taxon>core chlorophytes</taxon>
        <taxon>Chlorophyceae</taxon>
        <taxon>CS clade</taxon>
        <taxon>Chlamydomonadales</taxon>
        <taxon>Chlamydomonadaceae</taxon>
        <taxon>Chlamydomonas</taxon>
    </lineage>
</organism>
<dbReference type="AlphaFoldDB" id="A0A2K3DZX5"/>
<feature type="compositionally biased region" description="Gly residues" evidence="1">
    <location>
        <begin position="289"/>
        <end position="299"/>
    </location>
</feature>
<gene>
    <name evidence="2" type="ORF">CHLRE_03g213089v5</name>
</gene>
<sequence length="408" mass="42511">MKGLQWWLDKKQADRARQQAQQESMQRLRTLADRGRLFCTSGAVAAAAAAAATGSGGSSCGEPGSASGWGSGAATPPAAPPASGAIGGWPELLLRSSTVSVRDGTEELQEEGDAFEAGDHICWRCGGDRSGGGFGSGLINSAATTVLHRRRQHTQHAYEGSDGGRAPCYCRSGNAAGGCSSTRNASTCGTGELRSGGGGYGRAHSNSSWTWLSRYDSGDAGGANTAGGGALASGRSSGGFLQQQQQQPFRRRSNYSDEFQGSATVAAQQHHQQQYHQQQQQQQQELRGAAGGGMAGGGRQLVRRSASSVSSVGGRSGGGPRHHQYHPMHSAILEQQAQGQVQGGLLRSQRSDGSLVSGGPGSPRHVLGHTSPATITATRQVLAAFNYDYSALHRREYTYIAGHGRYAN</sequence>
<name>A0A2K3DZX5_CHLRE</name>
<protein>
    <submittedName>
        <fullName evidence="2">Uncharacterized protein</fullName>
    </submittedName>
</protein>
<dbReference type="Gramene" id="PNW86090">
    <property type="protein sequence ID" value="PNW86090"/>
    <property type="gene ID" value="CHLRE_03g213089v5"/>
</dbReference>
<feature type="compositionally biased region" description="Low complexity" evidence="1">
    <location>
        <begin position="268"/>
        <end position="284"/>
    </location>
</feature>
<keyword evidence="3" id="KW-1185">Reference proteome</keyword>